<feature type="non-terminal residue" evidence="2">
    <location>
        <position position="220"/>
    </location>
</feature>
<reference evidence="2" key="1">
    <citation type="submission" date="2021-06" db="EMBL/GenBank/DDBJ databases">
        <authorList>
            <person name="Kallberg Y."/>
            <person name="Tangrot J."/>
            <person name="Rosling A."/>
        </authorList>
    </citation>
    <scope>NUCLEOTIDE SEQUENCE</scope>
    <source>
        <strain evidence="2">IA702</strain>
    </source>
</reference>
<sequence>ESITSQGDAPMYQFISNHPQLVTVSEKGRVLQFNNKTEISVQTNYPLLIRTDSVENEDASGGNNTMFASETTHLPSMHYFEITVLSNTNSEASAIAIGLATKHYPPFSLPGWYLHSVGYHSDDGQKFYDAVKGSSYGPTWGEVGDTIGCGYYPDRGCVFFTKNGENLGDAFTGIRHIWFPTIGVVGSCKLQVNFGDGERPFRYLEARWFGPARPIQSDNE</sequence>
<dbReference type="AlphaFoldDB" id="A0A9N9GNM8"/>
<proteinExistence type="predicted"/>
<dbReference type="OrthoDB" id="258495at2759"/>
<name>A0A9N9GNM8_9GLOM</name>
<dbReference type="InterPro" id="IPR050618">
    <property type="entry name" value="Ubq-SigPath_Reg"/>
</dbReference>
<dbReference type="EMBL" id="CAJVPJ010002174">
    <property type="protein sequence ID" value="CAG8614802.1"/>
    <property type="molecule type" value="Genomic_DNA"/>
</dbReference>
<dbReference type="SUPFAM" id="SSF49899">
    <property type="entry name" value="Concanavalin A-like lectins/glucanases"/>
    <property type="match status" value="1"/>
</dbReference>
<protein>
    <submittedName>
        <fullName evidence="2">4282_t:CDS:1</fullName>
    </submittedName>
</protein>
<comment type="caution">
    <text evidence="2">The sequence shown here is derived from an EMBL/GenBank/DDBJ whole genome shotgun (WGS) entry which is preliminary data.</text>
</comment>
<accession>A0A9N9GNM8</accession>
<dbReference type="PANTHER" id="PTHR12864">
    <property type="entry name" value="RAN BINDING PROTEIN 9-RELATED"/>
    <property type="match status" value="1"/>
</dbReference>
<dbReference type="InterPro" id="IPR001870">
    <property type="entry name" value="B30.2/SPRY"/>
</dbReference>
<evidence type="ECO:0000313" key="2">
    <source>
        <dbReference type="EMBL" id="CAG8614802.1"/>
    </source>
</evidence>
<dbReference type="InterPro" id="IPR013320">
    <property type="entry name" value="ConA-like_dom_sf"/>
</dbReference>
<evidence type="ECO:0000259" key="1">
    <source>
        <dbReference type="PROSITE" id="PS50188"/>
    </source>
</evidence>
<keyword evidence="3" id="KW-1185">Reference proteome</keyword>
<dbReference type="Gene3D" id="2.60.120.920">
    <property type="match status" value="1"/>
</dbReference>
<organism evidence="2 3">
    <name type="scientific">Paraglomus occultum</name>
    <dbReference type="NCBI Taxonomy" id="144539"/>
    <lineage>
        <taxon>Eukaryota</taxon>
        <taxon>Fungi</taxon>
        <taxon>Fungi incertae sedis</taxon>
        <taxon>Mucoromycota</taxon>
        <taxon>Glomeromycotina</taxon>
        <taxon>Glomeromycetes</taxon>
        <taxon>Paraglomerales</taxon>
        <taxon>Paraglomeraceae</taxon>
        <taxon>Paraglomus</taxon>
    </lineage>
</organism>
<feature type="domain" description="B30.2/SPRY" evidence="1">
    <location>
        <begin position="1"/>
        <end position="199"/>
    </location>
</feature>
<dbReference type="Pfam" id="PF00622">
    <property type="entry name" value="SPRY"/>
    <property type="match status" value="1"/>
</dbReference>
<dbReference type="InterPro" id="IPR003877">
    <property type="entry name" value="SPRY_dom"/>
</dbReference>
<dbReference type="SMART" id="SM00449">
    <property type="entry name" value="SPRY"/>
    <property type="match status" value="1"/>
</dbReference>
<evidence type="ECO:0000313" key="3">
    <source>
        <dbReference type="Proteomes" id="UP000789572"/>
    </source>
</evidence>
<dbReference type="Proteomes" id="UP000789572">
    <property type="component" value="Unassembled WGS sequence"/>
</dbReference>
<dbReference type="PROSITE" id="PS50188">
    <property type="entry name" value="B302_SPRY"/>
    <property type="match status" value="1"/>
</dbReference>
<gene>
    <name evidence="2" type="ORF">POCULU_LOCUS8127</name>
</gene>
<dbReference type="InterPro" id="IPR043136">
    <property type="entry name" value="B30.2/SPRY_sf"/>
</dbReference>